<dbReference type="GO" id="GO:0000012">
    <property type="term" value="P:single strand break repair"/>
    <property type="evidence" value="ECO:0007669"/>
    <property type="project" value="TreeGrafter"/>
</dbReference>
<dbReference type="RefSeq" id="XP_013902713.1">
    <property type="nucleotide sequence ID" value="XM_014047259.1"/>
</dbReference>
<protein>
    <submittedName>
        <fullName evidence="3">Transcription factor bHLH140</fullName>
        <ecNumber evidence="3">3.-.-.-</ecNumber>
    </submittedName>
</protein>
<dbReference type="OrthoDB" id="3512845at2759"/>
<dbReference type="GO" id="GO:0030983">
    <property type="term" value="F:mismatched DNA binding"/>
    <property type="evidence" value="ECO:0007669"/>
    <property type="project" value="TreeGrafter"/>
</dbReference>
<dbReference type="Gene3D" id="3.40.50.300">
    <property type="entry name" value="P-loop containing nucleotide triphosphate hydrolases"/>
    <property type="match status" value="1"/>
</dbReference>
<name>A0A0D2LAA2_9CHLO</name>
<evidence type="ECO:0000313" key="3">
    <source>
        <dbReference type="EMBL" id="KIZ03694.1"/>
    </source>
</evidence>
<dbReference type="STRING" id="145388.A0A0D2LAA2"/>
<dbReference type="InterPro" id="IPR027417">
    <property type="entry name" value="P-loop_NTPase"/>
</dbReference>
<dbReference type="GO" id="GO:1990165">
    <property type="term" value="F:single-strand break-containing DNA binding"/>
    <property type="evidence" value="ECO:0007669"/>
    <property type="project" value="TreeGrafter"/>
</dbReference>
<keyword evidence="3" id="KW-0378">Hydrolase</keyword>
<feature type="compositionally biased region" description="Low complexity" evidence="1">
    <location>
        <begin position="176"/>
        <end position="189"/>
    </location>
</feature>
<dbReference type="Pfam" id="PF11969">
    <property type="entry name" value="DcpS_C"/>
    <property type="match status" value="2"/>
</dbReference>
<dbReference type="Pfam" id="PF16278">
    <property type="entry name" value="zf-C2HE"/>
    <property type="match status" value="1"/>
</dbReference>
<dbReference type="GO" id="GO:0003725">
    <property type="term" value="F:double-stranded RNA binding"/>
    <property type="evidence" value="ECO:0007669"/>
    <property type="project" value="TreeGrafter"/>
</dbReference>
<evidence type="ECO:0000313" key="4">
    <source>
        <dbReference type="Proteomes" id="UP000054498"/>
    </source>
</evidence>
<dbReference type="SUPFAM" id="SSF54197">
    <property type="entry name" value="HIT-like"/>
    <property type="match status" value="1"/>
</dbReference>
<feature type="domain" description="Aprataxin C2HE/C2H2/C2HC zinc finger" evidence="2">
    <location>
        <begin position="262"/>
        <end position="316"/>
    </location>
</feature>
<dbReference type="PANTHER" id="PTHR12486">
    <property type="entry name" value="APRATAXIN-RELATED"/>
    <property type="match status" value="1"/>
</dbReference>
<dbReference type="Proteomes" id="UP000054498">
    <property type="component" value="Unassembled WGS sequence"/>
</dbReference>
<feature type="region of interest" description="Disordered" evidence="1">
    <location>
        <begin position="172"/>
        <end position="221"/>
    </location>
</feature>
<dbReference type="Gene3D" id="3.30.428.10">
    <property type="entry name" value="HIT-like"/>
    <property type="match status" value="1"/>
</dbReference>
<feature type="compositionally biased region" description="Basic and acidic residues" evidence="1">
    <location>
        <begin position="190"/>
        <end position="207"/>
    </location>
</feature>
<dbReference type="SUPFAM" id="SSF52540">
    <property type="entry name" value="P-loop containing nucleoside triphosphate hydrolases"/>
    <property type="match status" value="1"/>
</dbReference>
<sequence length="323" mass="34548">MAALLAAGSSAAEAAAGRAAAAAVAVAPPRPVMLILVGIPGAGKSTFAQSLVQRSRAPGSSTGMRWVSVNQDTAAKGGGRGSREQCIGAAAAALTAGASVVVDRHRGDQVILHVDDDLVAIRDKYPKARSHLLVISREEDLDSVSHLAPRHLPLLGRMRALALDLVRREQQRRQDQQQQQEQQQQQQEQQQEHEQEQQGHEQRREQAQEAAGAETEPAPIPSGWALGFHSVPSLLRLHLHVISTDMDSPALKNKKHWNSFCTPFFLPIDAAMRQLEGDGRVAVDAEAAEALLKGPLRCNRCGAAATNMPALKAHISACAAPLP</sequence>
<accession>A0A0D2LAA2</accession>
<dbReference type="EC" id="3.-.-.-" evidence="3"/>
<dbReference type="EMBL" id="KK100802">
    <property type="protein sequence ID" value="KIZ03694.1"/>
    <property type="molecule type" value="Genomic_DNA"/>
</dbReference>
<evidence type="ECO:0000256" key="1">
    <source>
        <dbReference type="SAM" id="MobiDB-lite"/>
    </source>
</evidence>
<dbReference type="InterPro" id="IPR019808">
    <property type="entry name" value="Histidine_triad_CS"/>
</dbReference>
<dbReference type="AlphaFoldDB" id="A0A0D2LAA2"/>
<reference evidence="3 4" key="1">
    <citation type="journal article" date="2013" name="BMC Genomics">
        <title>Reconstruction of the lipid metabolism for the microalga Monoraphidium neglectum from its genome sequence reveals characteristics suitable for biofuel production.</title>
        <authorList>
            <person name="Bogen C."/>
            <person name="Al-Dilaimi A."/>
            <person name="Albersmeier A."/>
            <person name="Wichmann J."/>
            <person name="Grundmann M."/>
            <person name="Rupp O."/>
            <person name="Lauersen K.J."/>
            <person name="Blifernez-Klassen O."/>
            <person name="Kalinowski J."/>
            <person name="Goesmann A."/>
            <person name="Mussgnug J.H."/>
            <person name="Kruse O."/>
        </authorList>
    </citation>
    <scope>NUCLEOTIDE SEQUENCE [LARGE SCALE GENOMIC DNA]</scope>
    <source>
        <strain evidence="3 4">SAG 48.87</strain>
    </source>
</reference>
<dbReference type="GO" id="GO:0003697">
    <property type="term" value="F:single-stranded DNA binding"/>
    <property type="evidence" value="ECO:0007669"/>
    <property type="project" value="TreeGrafter"/>
</dbReference>
<dbReference type="GeneID" id="25737142"/>
<dbReference type="KEGG" id="mng:MNEG_4264"/>
<dbReference type="InterPro" id="IPR036265">
    <property type="entry name" value="HIT-like_sf"/>
</dbReference>
<dbReference type="PANTHER" id="PTHR12486:SF4">
    <property type="entry name" value="APRATAXIN"/>
    <property type="match status" value="1"/>
</dbReference>
<dbReference type="GO" id="GO:0033699">
    <property type="term" value="F:DNA 5'-adenosine monophosphate hydrolase activity"/>
    <property type="evidence" value="ECO:0007669"/>
    <property type="project" value="TreeGrafter"/>
</dbReference>
<evidence type="ECO:0000259" key="2">
    <source>
        <dbReference type="Pfam" id="PF16278"/>
    </source>
</evidence>
<gene>
    <name evidence="3" type="ORF">MNEG_4264</name>
</gene>
<dbReference type="GO" id="GO:0005634">
    <property type="term" value="C:nucleus"/>
    <property type="evidence" value="ECO:0007669"/>
    <property type="project" value="TreeGrafter"/>
</dbReference>
<dbReference type="PROSITE" id="PS00892">
    <property type="entry name" value="HIT_1"/>
    <property type="match status" value="1"/>
</dbReference>
<organism evidence="3 4">
    <name type="scientific">Monoraphidium neglectum</name>
    <dbReference type="NCBI Taxonomy" id="145388"/>
    <lineage>
        <taxon>Eukaryota</taxon>
        <taxon>Viridiplantae</taxon>
        <taxon>Chlorophyta</taxon>
        <taxon>core chlorophytes</taxon>
        <taxon>Chlorophyceae</taxon>
        <taxon>CS clade</taxon>
        <taxon>Sphaeropleales</taxon>
        <taxon>Selenastraceae</taxon>
        <taxon>Monoraphidium</taxon>
    </lineage>
</organism>
<keyword evidence="4" id="KW-1185">Reference proteome</keyword>
<proteinExistence type="predicted"/>
<dbReference type="InterPro" id="IPR032566">
    <property type="entry name" value="Znf-C2HE"/>
</dbReference>